<dbReference type="Gene3D" id="3.40.190.10">
    <property type="entry name" value="Periplasmic binding protein-like II"/>
    <property type="match status" value="2"/>
</dbReference>
<dbReference type="PANTHER" id="PTHR43649:SF33">
    <property type="entry name" value="POLYGALACTURONAN_RHAMNOGALACTURONAN-BINDING PROTEIN YTCQ"/>
    <property type="match status" value="1"/>
</dbReference>
<sequence length="521" mass="59157">MRKIAYLSLTFTFFVIMIMGCSKDSGAREPGGKQVDDGSKRLKISMIVPVQQGGGWEDKNHPTIKYVEDKFNIDLDIRWVPGGNDYKNTLNSLAASKDLPDMYYVDEPVNFRKWQKSGAFVDLKPYLEEFPALASEFPQDAMEVFNEPGKIYGFPKYTMKYSNALWVRKDWLDKLGIPIPSPEEFTIDKFYEISKAFVEQDPGGNGKGGTVGFTNEFGTSTGLGKSRNAFLQAAYGIAYEWKEQDGRLVKMEEQNEEWKGLLTFLSKAYQENVFDHNFATNVGSDIVALVEGNKIGWEIAGPSTIKKREEALKKIVPEAEFVMIPYPPKGPKGESGLLVTVQGRGKLVLNAKMEEEKIYRILEWLDWWITEEGTTVMKDGPEGEIWEKNADGKIVLTEKGKQYEEQISLLNNWLFRAADDNFNIHGWTPEEEQYDAEFQKAVDQYPSEWRDAGDPYTIDSPTFQDRSKDLAAKFNEGIANIIAGRKPVDYIDEVIARWKADGGDKIIQEVNDSYQKQKAAK</sequence>
<gene>
    <name evidence="2" type="ORF">ACFQ03_18050</name>
</gene>
<dbReference type="InterPro" id="IPR050490">
    <property type="entry name" value="Bact_solute-bd_prot1"/>
</dbReference>
<proteinExistence type="predicted"/>
<keyword evidence="3" id="KW-1185">Reference proteome</keyword>
<evidence type="ECO:0008006" key="4">
    <source>
        <dbReference type="Google" id="ProtNLM"/>
    </source>
</evidence>
<dbReference type="Proteomes" id="UP001597120">
    <property type="component" value="Unassembled WGS sequence"/>
</dbReference>
<reference evidence="3" key="1">
    <citation type="journal article" date="2019" name="Int. J. Syst. Evol. Microbiol.">
        <title>The Global Catalogue of Microorganisms (GCM) 10K type strain sequencing project: providing services to taxonomists for standard genome sequencing and annotation.</title>
        <authorList>
            <consortium name="The Broad Institute Genomics Platform"/>
            <consortium name="The Broad Institute Genome Sequencing Center for Infectious Disease"/>
            <person name="Wu L."/>
            <person name="Ma J."/>
        </authorList>
    </citation>
    <scope>NUCLEOTIDE SEQUENCE [LARGE SCALE GENOMIC DNA]</scope>
    <source>
        <strain evidence="3">CCUG 57263</strain>
    </source>
</reference>
<dbReference type="PROSITE" id="PS51257">
    <property type="entry name" value="PROKAR_LIPOPROTEIN"/>
    <property type="match status" value="1"/>
</dbReference>
<accession>A0ABW3DDN1</accession>
<comment type="caution">
    <text evidence="2">The sequence shown here is derived from an EMBL/GenBank/DDBJ whole genome shotgun (WGS) entry which is preliminary data.</text>
</comment>
<dbReference type="EMBL" id="JBHTIU010000072">
    <property type="protein sequence ID" value="MFD0871046.1"/>
    <property type="molecule type" value="Genomic_DNA"/>
</dbReference>
<organism evidence="2 3">
    <name type="scientific">Paenibacillus residui</name>
    <dbReference type="NCBI Taxonomy" id="629724"/>
    <lineage>
        <taxon>Bacteria</taxon>
        <taxon>Bacillati</taxon>
        <taxon>Bacillota</taxon>
        <taxon>Bacilli</taxon>
        <taxon>Bacillales</taxon>
        <taxon>Paenibacillaceae</taxon>
        <taxon>Paenibacillus</taxon>
    </lineage>
</organism>
<name>A0ABW3DDN1_9BACL</name>
<dbReference type="PANTHER" id="PTHR43649">
    <property type="entry name" value="ARABINOSE-BINDING PROTEIN-RELATED"/>
    <property type="match status" value="1"/>
</dbReference>
<keyword evidence="1" id="KW-0732">Signal</keyword>
<dbReference type="SUPFAM" id="SSF53850">
    <property type="entry name" value="Periplasmic binding protein-like II"/>
    <property type="match status" value="1"/>
</dbReference>
<dbReference type="RefSeq" id="WP_144940604.1">
    <property type="nucleotide sequence ID" value="NZ_JBHTIU010000072.1"/>
</dbReference>
<evidence type="ECO:0000313" key="3">
    <source>
        <dbReference type="Proteomes" id="UP001597120"/>
    </source>
</evidence>
<protein>
    <recommendedName>
        <fullName evidence="4">ABC transporter substrate-binding protein</fullName>
    </recommendedName>
</protein>
<evidence type="ECO:0000256" key="1">
    <source>
        <dbReference type="ARBA" id="ARBA00022729"/>
    </source>
</evidence>
<evidence type="ECO:0000313" key="2">
    <source>
        <dbReference type="EMBL" id="MFD0871046.1"/>
    </source>
</evidence>